<evidence type="ECO:0000313" key="1">
    <source>
        <dbReference type="EMBL" id="CCG99910.1"/>
    </source>
</evidence>
<dbReference type="AlphaFoldDB" id="I0K707"/>
<name>I0K707_9BACT</name>
<dbReference type="Proteomes" id="UP000011058">
    <property type="component" value="Chromosome"/>
</dbReference>
<reference evidence="1 2" key="1">
    <citation type="journal article" date="2012" name="J. Bacteriol.">
        <title>Genome Sequence of Fibrella aestuarina BUZ 2T, a Filamentous Marine Bacterium.</title>
        <authorList>
            <person name="Filippini M."/>
            <person name="Qi W."/>
            <person name="Blom J."/>
            <person name="Goesmann A."/>
            <person name="Smits T.H."/>
            <person name="Bagheri H.C."/>
        </authorList>
    </citation>
    <scope>NUCLEOTIDE SEQUENCE [LARGE SCALE GENOMIC DNA]</scope>
    <source>
        <strain evidence="2">BUZ 2T</strain>
    </source>
</reference>
<dbReference type="EMBL" id="HE796683">
    <property type="protein sequence ID" value="CCG99910.1"/>
    <property type="molecule type" value="Genomic_DNA"/>
</dbReference>
<evidence type="ECO:0000313" key="2">
    <source>
        <dbReference type="Proteomes" id="UP000011058"/>
    </source>
</evidence>
<dbReference type="HOGENOM" id="CLU_958928_0_0_10"/>
<gene>
    <name evidence="1" type="ORF">FAES_1901</name>
</gene>
<dbReference type="STRING" id="1166018.FAES_1901"/>
<sequence length="290" mass="32930">MSVPTSTSEALQLSIQTVPRSYLIRTDTEMYVGDLSYHNVSEARLQLVRPESSRVVMRSLSYRQTNNEGEHQKEAALAQLRHTLSLTLWPDGRINSLGNQPELLTRYRAIRANWRKQYPTDNDFTPAHLESIERVFADPDHLIRTISQAPEFELLLPAIYDRIYTYDQPIAGPPAIITPLTGSLTMPLQTTIVRRKPQYPDVALDLMLTGQLDKTLFPFDDARRWLQTLTGVVDIDPMPSLQYILTFEFDKQGNLLYAGRFVTCIYENVAMSKMVTTVGPDSPVSSATKH</sequence>
<accession>I0K707</accession>
<protein>
    <submittedName>
        <fullName evidence="1">Uncharacterized protein</fullName>
    </submittedName>
</protein>
<organism evidence="1 2">
    <name type="scientific">Fibrella aestuarina BUZ 2</name>
    <dbReference type="NCBI Taxonomy" id="1166018"/>
    <lineage>
        <taxon>Bacteria</taxon>
        <taxon>Pseudomonadati</taxon>
        <taxon>Bacteroidota</taxon>
        <taxon>Cytophagia</taxon>
        <taxon>Cytophagales</taxon>
        <taxon>Spirosomataceae</taxon>
        <taxon>Fibrella</taxon>
    </lineage>
</organism>
<proteinExistence type="predicted"/>
<dbReference type="KEGG" id="fae:FAES_1901"/>
<dbReference type="RefSeq" id="WP_015331009.1">
    <property type="nucleotide sequence ID" value="NC_020054.1"/>
</dbReference>
<dbReference type="eggNOG" id="ENOG502ZW7F">
    <property type="taxonomic scope" value="Bacteria"/>
</dbReference>
<keyword evidence="2" id="KW-1185">Reference proteome</keyword>